<dbReference type="EMBL" id="CAXAMN010003525">
    <property type="protein sequence ID" value="CAK9005013.1"/>
    <property type="molecule type" value="Genomic_DNA"/>
</dbReference>
<accession>A0ABP0IQZ4</accession>
<sequence>MINLAAEAVRMQTVIGYYAYDTYKQQRYPEMRTICNFFEQWGVSDRIGLDAYVAVLRLIDHNVRAMDPDYLWEDDHVYHKVVCRIMVALKTGDQRVDKYNEYEEQEMGEDQDEAKQSPWARFITEAKQLRIVWTESKKFRAPVEVAYIADGSDWLPEAQDFVTNAHKDTADGFKQLGLQDWSEATQHQLGILPECSAADELESTLARAIFLVAVRSGFLQHGKEWKDLSKIAWHLAAATKFLVVRGQDDAQSRLQVQPVVMRTFEPANARVDGTAVVTSPDQHVVAYIKKLATQERCLPGYLQGYQEKRQPALALCAYKSPTALRLEEKSKLITKWFFRALAHFTEVPESSQLAKTLKQVQEEVQRSLHAVADSFRNQRKQLAVNASDHISKLVQDAAKRANKKSSVKKNEWTWDLERVLQIDSTDAWRRLLAGRELHDEGEGADPAAGPAAAEGLAEAEAEAAEVGEMESAPAARHRAQPVESDSEEDLEPGASASLEKFCQRQIERQEEMARPLVRPVSEEAAEQLAAGTKARAATAFTSFVPHGLPHGTDEGGTGTWAGQAGQEGTQEGTSGGKGPVDPCISGWHHTSQSNGNEGEEGAEDPSQQAGAAVDSWGARHGGGQKDGNGAASTSAAGSAPGGHGSGPNAADAAADAAAGPTHRAPAGGGSRWTRSGQGTKATSGDAQDRSGRGVGVGLGSGSVPKTGAPLTRSLSAPELSRSVPLCERLPLADLRDGGIAAQVRASIIQTMLEGDLPSHWSLDPAVMEILWRIFHEGKAVLNATEVHRQMDPVEEWVRVDKVFFSHENISQVFSNGVSVLSLVEDLWQGKSNFSDPRLRLEVVCYQHRIHSLCNRRLYAFKEYQKRLQKYDRKAPPVQIHVRRWPLDPITAKFVLAYTTTCQGQRIALRPFPRFTVRRPEAQKAASAQESRPVEDDWRGADPWAMGSDPWSLARSSQA</sequence>
<proteinExistence type="predicted"/>
<reference evidence="1 2" key="1">
    <citation type="submission" date="2024-02" db="EMBL/GenBank/DDBJ databases">
        <authorList>
            <person name="Chen Y."/>
            <person name="Shah S."/>
            <person name="Dougan E. K."/>
            <person name="Thang M."/>
            <person name="Chan C."/>
        </authorList>
    </citation>
    <scope>NUCLEOTIDE SEQUENCE [LARGE SCALE GENOMIC DNA]</scope>
</reference>
<name>A0ABP0IQZ4_9DINO</name>
<evidence type="ECO:0000313" key="2">
    <source>
        <dbReference type="Proteomes" id="UP001642484"/>
    </source>
</evidence>
<keyword evidence="2" id="KW-1185">Reference proteome</keyword>
<protein>
    <submittedName>
        <fullName evidence="1">Uncharacterized protein</fullName>
    </submittedName>
</protein>
<comment type="caution">
    <text evidence="1">The sequence shown here is derived from an EMBL/GenBank/DDBJ whole genome shotgun (WGS) entry which is preliminary data.</text>
</comment>
<evidence type="ECO:0000313" key="1">
    <source>
        <dbReference type="EMBL" id="CAK9005013.1"/>
    </source>
</evidence>
<organism evidence="1 2">
    <name type="scientific">Durusdinium trenchii</name>
    <dbReference type="NCBI Taxonomy" id="1381693"/>
    <lineage>
        <taxon>Eukaryota</taxon>
        <taxon>Sar</taxon>
        <taxon>Alveolata</taxon>
        <taxon>Dinophyceae</taxon>
        <taxon>Suessiales</taxon>
        <taxon>Symbiodiniaceae</taxon>
        <taxon>Durusdinium</taxon>
    </lineage>
</organism>
<dbReference type="Proteomes" id="UP001642484">
    <property type="component" value="Unassembled WGS sequence"/>
</dbReference>
<gene>
    <name evidence="1" type="ORF">CCMP2556_LOCUS7906</name>
</gene>